<dbReference type="AlphaFoldDB" id="A0A9Q0V1F6"/>
<protein>
    <submittedName>
        <fullName evidence="1">Uncharacterized protein</fullName>
    </submittedName>
</protein>
<organism evidence="1 2">
    <name type="scientific">Salix purpurea</name>
    <name type="common">Purple osier willow</name>
    <dbReference type="NCBI Taxonomy" id="77065"/>
    <lineage>
        <taxon>Eukaryota</taxon>
        <taxon>Viridiplantae</taxon>
        <taxon>Streptophyta</taxon>
        <taxon>Embryophyta</taxon>
        <taxon>Tracheophyta</taxon>
        <taxon>Spermatophyta</taxon>
        <taxon>Magnoliopsida</taxon>
        <taxon>eudicotyledons</taxon>
        <taxon>Gunneridae</taxon>
        <taxon>Pentapetalae</taxon>
        <taxon>rosids</taxon>
        <taxon>fabids</taxon>
        <taxon>Malpighiales</taxon>
        <taxon>Salicaceae</taxon>
        <taxon>Saliceae</taxon>
        <taxon>Salix</taxon>
    </lineage>
</organism>
<proteinExistence type="predicted"/>
<sequence>MQIKPMPFIFIRSSYCFLSQQVAIVRQSWLFMESPNQHIRQKNRVIGLLIYLPHSQILREKPTCTPFTQLGHSKWPLSFSSWILIVPQFVRLHIINQLWWWQIQ</sequence>
<evidence type="ECO:0000313" key="2">
    <source>
        <dbReference type="Proteomes" id="UP001151532"/>
    </source>
</evidence>
<name>A0A9Q0V1F6_SALPP</name>
<comment type="caution">
    <text evidence="1">The sequence shown here is derived from an EMBL/GenBank/DDBJ whole genome shotgun (WGS) entry which is preliminary data.</text>
</comment>
<gene>
    <name evidence="1" type="ORF">OIU79_000176</name>
</gene>
<dbReference type="Proteomes" id="UP001151532">
    <property type="component" value="Chromosome 7"/>
</dbReference>
<keyword evidence="2" id="KW-1185">Reference proteome</keyword>
<dbReference type="EMBL" id="JAPFFK010000010">
    <property type="protein sequence ID" value="KAJ6739968.1"/>
    <property type="molecule type" value="Genomic_DNA"/>
</dbReference>
<reference evidence="1" key="2">
    <citation type="journal article" date="2023" name="Int. J. Mol. Sci.">
        <title>De Novo Assembly and Annotation of 11 Diverse Shrub Willow (Salix) Genomes Reveals Novel Gene Organization in Sex-Linked Regions.</title>
        <authorList>
            <person name="Hyden B."/>
            <person name="Feng K."/>
            <person name="Yates T.B."/>
            <person name="Jawdy S."/>
            <person name="Cereghino C."/>
            <person name="Smart L.B."/>
            <person name="Muchero W."/>
        </authorList>
    </citation>
    <scope>NUCLEOTIDE SEQUENCE</scope>
    <source>
        <tissue evidence="1">Shoot tip</tissue>
    </source>
</reference>
<reference evidence="1" key="1">
    <citation type="submission" date="2022-11" db="EMBL/GenBank/DDBJ databases">
        <authorList>
            <person name="Hyden B.L."/>
            <person name="Feng K."/>
            <person name="Yates T."/>
            <person name="Jawdy S."/>
            <person name="Smart L.B."/>
            <person name="Muchero W."/>
        </authorList>
    </citation>
    <scope>NUCLEOTIDE SEQUENCE</scope>
    <source>
        <tissue evidence="1">Shoot tip</tissue>
    </source>
</reference>
<accession>A0A9Q0V1F6</accession>
<evidence type="ECO:0000313" key="1">
    <source>
        <dbReference type="EMBL" id="KAJ6739968.1"/>
    </source>
</evidence>